<reference evidence="1 2" key="1">
    <citation type="journal article" date="2021" name="ISME Commun">
        <title>Automated analysis of genomic sequences facilitates high-throughput and comprehensive description of bacteria.</title>
        <authorList>
            <person name="Hitch T.C.A."/>
        </authorList>
    </citation>
    <scope>NUCLEOTIDE SEQUENCE [LARGE SCALE GENOMIC DNA]</scope>
    <source>
        <strain evidence="1 2">Sanger_03</strain>
    </source>
</reference>
<comment type="caution">
    <text evidence="1">The sequence shown here is derived from an EMBL/GenBank/DDBJ whole genome shotgun (WGS) entry which is preliminary data.</text>
</comment>
<organism evidence="1 2">
    <name type="scientific">Dorea acetigenes</name>
    <dbReference type="NCBI Taxonomy" id="2981787"/>
    <lineage>
        <taxon>Bacteria</taxon>
        <taxon>Bacillati</taxon>
        <taxon>Bacillota</taxon>
        <taxon>Clostridia</taxon>
        <taxon>Lachnospirales</taxon>
        <taxon>Lachnospiraceae</taxon>
        <taxon>Dorea</taxon>
    </lineage>
</organism>
<dbReference type="Proteomes" id="UP001652431">
    <property type="component" value="Unassembled WGS sequence"/>
</dbReference>
<dbReference type="EMBL" id="JAOQJU010000010">
    <property type="protein sequence ID" value="MCU6686809.1"/>
    <property type="molecule type" value="Genomic_DNA"/>
</dbReference>
<evidence type="ECO:0000313" key="1">
    <source>
        <dbReference type="EMBL" id="MCU6686809.1"/>
    </source>
</evidence>
<sequence length="131" mass="14572">MNGKTEGCIAGGTLPGGASGSMEECYENLVTAIVKQAVRDYERILLQLFSRPTGEKQVRLNMEKVELEVFFHSAWYGTLTDIDGDRLIRTMRSHALDKAKEIIRKKHQKRLKEMGMAAGGADKVSKSAEKV</sequence>
<dbReference type="RefSeq" id="WP_158370154.1">
    <property type="nucleotide sequence ID" value="NZ_JAOQJU010000010.1"/>
</dbReference>
<evidence type="ECO:0000313" key="2">
    <source>
        <dbReference type="Proteomes" id="UP001652431"/>
    </source>
</evidence>
<gene>
    <name evidence="1" type="ORF">OCV99_09685</name>
</gene>
<keyword evidence="2" id="KW-1185">Reference proteome</keyword>
<protein>
    <submittedName>
        <fullName evidence="1">Uncharacterized protein</fullName>
    </submittedName>
</protein>
<name>A0ABT2RNT2_9FIRM</name>
<accession>A0ABT2RNT2</accession>
<proteinExistence type="predicted"/>